<protein>
    <recommendedName>
        <fullName evidence="3">DNA methylase adenine-specific domain-containing protein</fullName>
    </recommendedName>
</protein>
<dbReference type="Proteomes" id="UP000655570">
    <property type="component" value="Unassembled WGS sequence"/>
</dbReference>
<reference evidence="1 2" key="1">
    <citation type="submission" date="2020-08" db="EMBL/GenBank/DDBJ databases">
        <title>A Genomic Blueprint of the Chicken Gut Microbiome.</title>
        <authorList>
            <person name="Gilroy R."/>
            <person name="Ravi A."/>
            <person name="Getino M."/>
            <person name="Pursley I."/>
            <person name="Horton D.L."/>
            <person name="Alikhan N.-F."/>
            <person name="Baker D."/>
            <person name="Gharbi K."/>
            <person name="Hall N."/>
            <person name="Watson M."/>
            <person name="Adriaenssens E.M."/>
            <person name="Foster-Nyarko E."/>
            <person name="Jarju S."/>
            <person name="Secka A."/>
            <person name="Antonio M."/>
            <person name="Oren A."/>
            <person name="Chaudhuri R."/>
            <person name="La Ragione R.M."/>
            <person name="Hildebrand F."/>
            <person name="Pallen M.J."/>
        </authorList>
    </citation>
    <scope>NUCLEOTIDE SEQUENCE [LARGE SCALE GENOMIC DNA]</scope>
    <source>
        <strain evidence="1 2">Sa2CUA9</strain>
    </source>
</reference>
<comment type="caution">
    <text evidence="1">The sequence shown here is derived from an EMBL/GenBank/DDBJ whole genome shotgun (WGS) entry which is preliminary data.</text>
</comment>
<gene>
    <name evidence="1" type="ORF">H9641_10370</name>
</gene>
<organism evidence="1 2">
    <name type="scientific">Oerskovia merdavium</name>
    <dbReference type="NCBI Taxonomy" id="2762227"/>
    <lineage>
        <taxon>Bacteria</taxon>
        <taxon>Bacillati</taxon>
        <taxon>Actinomycetota</taxon>
        <taxon>Actinomycetes</taxon>
        <taxon>Micrococcales</taxon>
        <taxon>Cellulomonadaceae</taxon>
        <taxon>Oerskovia</taxon>
    </lineage>
</organism>
<proteinExistence type="predicted"/>
<dbReference type="RefSeq" id="WP_191803439.1">
    <property type="nucleotide sequence ID" value="NZ_JACSQF010000009.1"/>
</dbReference>
<sequence length="684" mass="72441">MKGAAVPSVLDSLTLSLPDIAELAHVQRPVVSMWRRRYATAASPFPEAVATRRDQQRFRASEVTAWIERSGLGRNPSFAADVAMRAALDEVPGLDADVALDGLTSLLYLKAQTGELLGALGRAEVLDLADEVDPDDHLAYSEIEALGDRLGDLCELADTAADAAYTPAGALEAVLLDRHRAGRRTLTESAASDGALDVVGRIVLALTSGRGPLMLANPHADCGDLLVAAVRAGSDANGDHDAPACAVPGVRTDPATRLARRRLGVLGVRVLDLDADDAVGHAVSPGATIVAQLPPVGSPPWSDDEVLRAVETLAVQREPGRFAVVLGPAGALVGAVDGEAEKLRSSLLRNDQVRSVVELPAGLLPGRSRERLAIWVLGDPPADVRLAKQWTTVSDLAGERVTGGALDGGVVDDLVTDVVAAQGTFADVRAHAFRFTRFAYTSALVALQSDLSVDFRQLRVGQRDDGGRAAVHAHELATGLGLAGAESVVPGPGRDPRRETLRSVEARDGVRRISGNRLDPRAVGAVGEVPVVGPAELTGDVILGDRRMDRLTFSTLPAARYTEPGDVIFCTAPYPAAVVDHVGLSVVEFPAQVLRIDRARAPGLVPHVLAEDITSQRATAKRWRTWEVREVPEDQVSALEELLAAVGQRETLVLDEARRLAELRTTLTRGVADALIQLRTVDNA</sequence>
<dbReference type="EMBL" id="JACSQF010000009">
    <property type="protein sequence ID" value="MBD7981112.1"/>
    <property type="molecule type" value="Genomic_DNA"/>
</dbReference>
<name>A0ABR8TZB4_9CELL</name>
<evidence type="ECO:0000313" key="1">
    <source>
        <dbReference type="EMBL" id="MBD7981112.1"/>
    </source>
</evidence>
<evidence type="ECO:0008006" key="3">
    <source>
        <dbReference type="Google" id="ProtNLM"/>
    </source>
</evidence>
<evidence type="ECO:0000313" key="2">
    <source>
        <dbReference type="Proteomes" id="UP000655570"/>
    </source>
</evidence>
<keyword evidence="2" id="KW-1185">Reference proteome</keyword>
<accession>A0ABR8TZB4</accession>